<keyword evidence="2" id="KW-0732">Signal</keyword>
<gene>
    <name evidence="4" type="ORF">GQA70_13275</name>
</gene>
<feature type="region of interest" description="Disordered" evidence="1">
    <location>
        <begin position="32"/>
        <end position="56"/>
    </location>
</feature>
<sequence length="151" mass="15663">MTIRKTLLGTATLAALAAAPLAPVLAQTAPAQDAPATAPAEAPAQAPAATPEAAADFSDAELQSFVEAASEIAEIRQEFAAQIQGAQDGEKVKELQEQALTEMRAAIDATDGIDVEQYNAIGAASQSDSEVNERLTAMMQQHMQNQDNGEG</sequence>
<accession>A0ABX7FBV9</accession>
<dbReference type="EMBL" id="CP047166">
    <property type="protein sequence ID" value="QRF67193.1"/>
    <property type="molecule type" value="Genomic_DNA"/>
</dbReference>
<evidence type="ECO:0000256" key="1">
    <source>
        <dbReference type="SAM" id="MobiDB-lite"/>
    </source>
</evidence>
<evidence type="ECO:0000313" key="5">
    <source>
        <dbReference type="Proteomes" id="UP000596387"/>
    </source>
</evidence>
<evidence type="ECO:0000256" key="2">
    <source>
        <dbReference type="SAM" id="SignalP"/>
    </source>
</evidence>
<dbReference type="Pfam" id="PF13767">
    <property type="entry name" value="DUF4168"/>
    <property type="match status" value="1"/>
</dbReference>
<feature type="domain" description="DUF4168" evidence="3">
    <location>
        <begin position="58"/>
        <end position="134"/>
    </location>
</feature>
<protein>
    <submittedName>
        <fullName evidence="4">DUF4168 domain-containing protein</fullName>
    </submittedName>
</protein>
<feature type="chain" id="PRO_5045540915" evidence="2">
    <location>
        <begin position="27"/>
        <end position="151"/>
    </location>
</feature>
<dbReference type="RefSeq" id="WP_023851673.1">
    <property type="nucleotide sequence ID" value="NZ_CP047166.1"/>
</dbReference>
<feature type="signal peptide" evidence="2">
    <location>
        <begin position="1"/>
        <end position="26"/>
    </location>
</feature>
<evidence type="ECO:0000259" key="3">
    <source>
        <dbReference type="Pfam" id="PF13767"/>
    </source>
</evidence>
<keyword evidence="5" id="KW-1185">Reference proteome</keyword>
<reference evidence="4 5" key="1">
    <citation type="submission" date="2019-12" db="EMBL/GenBank/DDBJ databases">
        <title>Complete Genome Sequence of a Quorum-Sensing Bacterium,Rhodobacteraceae bacterium C31, Isolated from a marine microalgae symbiotic bacteria.</title>
        <authorList>
            <person name="Zhang Y."/>
        </authorList>
    </citation>
    <scope>NUCLEOTIDE SEQUENCE [LARGE SCALE GENOMIC DNA]</scope>
    <source>
        <strain evidence="4 5">C31</strain>
    </source>
</reference>
<dbReference type="InterPro" id="IPR025433">
    <property type="entry name" value="DUF4168"/>
</dbReference>
<evidence type="ECO:0000313" key="4">
    <source>
        <dbReference type="EMBL" id="QRF67193.1"/>
    </source>
</evidence>
<name>A0ABX7FBV9_9RHOB</name>
<dbReference type="Proteomes" id="UP000596387">
    <property type="component" value="Chromosome"/>
</dbReference>
<proteinExistence type="predicted"/>
<organism evidence="4 5">
    <name type="scientific">Ponticoccus alexandrii</name>
    <dbReference type="NCBI Taxonomy" id="1943633"/>
    <lineage>
        <taxon>Bacteria</taxon>
        <taxon>Pseudomonadati</taxon>
        <taxon>Pseudomonadota</taxon>
        <taxon>Alphaproteobacteria</taxon>
        <taxon>Rhodobacterales</taxon>
        <taxon>Roseobacteraceae</taxon>
        <taxon>Ponticoccus</taxon>
    </lineage>
</organism>